<dbReference type="AlphaFoldDB" id="A0A1W1X1X3"/>
<dbReference type="RefSeq" id="WP_084113613.1">
    <property type="nucleotide sequence ID" value="NZ_FWXH01000002.1"/>
</dbReference>
<keyword evidence="6" id="KW-0969">Cilium</keyword>
<keyword evidence="6" id="KW-0966">Cell projection</keyword>
<dbReference type="PANTHER" id="PTHR30435">
    <property type="entry name" value="FLAGELLAR PROTEIN"/>
    <property type="match status" value="1"/>
</dbReference>
<dbReference type="EMBL" id="FWXH01000002">
    <property type="protein sequence ID" value="SMC17770.1"/>
    <property type="molecule type" value="Genomic_DNA"/>
</dbReference>
<dbReference type="OrthoDB" id="9800375at2"/>
<dbReference type="PANTHER" id="PTHR30435:SF19">
    <property type="entry name" value="FLAGELLAR BASAL-BODY ROD PROTEIN FLGG"/>
    <property type="match status" value="1"/>
</dbReference>
<feature type="domain" description="Flagellar basal-body/hook protein C-terminal" evidence="4">
    <location>
        <begin position="210"/>
        <end position="254"/>
    </location>
</feature>
<keyword evidence="7" id="KW-1185">Reference proteome</keyword>
<dbReference type="InterPro" id="IPR019776">
    <property type="entry name" value="Flagellar_basal_body_rod_CS"/>
</dbReference>
<accession>A0A1W1X1X3</accession>
<dbReference type="InterPro" id="IPR001444">
    <property type="entry name" value="Flag_bb_rod_N"/>
</dbReference>
<comment type="subcellular location">
    <subcellularLocation>
        <location evidence="2">Bacterial flagellum basal body</location>
    </subcellularLocation>
</comment>
<reference evidence="6 7" key="1">
    <citation type="submission" date="2017-04" db="EMBL/GenBank/DDBJ databases">
        <authorList>
            <person name="Afonso C.L."/>
            <person name="Miller P.J."/>
            <person name="Scott M.A."/>
            <person name="Spackman E."/>
            <person name="Goraichik I."/>
            <person name="Dimitrov K.M."/>
            <person name="Suarez D.L."/>
            <person name="Swayne D.E."/>
        </authorList>
    </citation>
    <scope>NUCLEOTIDE SEQUENCE [LARGE SCALE GENOMIC DNA]</scope>
    <source>
        <strain evidence="6 7">DSM 12555</strain>
    </source>
</reference>
<evidence type="ECO:0000313" key="6">
    <source>
        <dbReference type="EMBL" id="SMC17770.1"/>
    </source>
</evidence>
<sequence>MIRGLYTAISGMITQQSKEDVITNNMANADTNGFKGDNLVIGSFKNVLIANSSDIENGRHVRNTIGTLSLGSQIDASDTDFTQGTIVNSDSDKDFAIDGRGFFTVSQDNGTGTQNYYTRDGHFHVNMQGYLMDESGDYVMGKNVNTGNEEKINIGNGKLTSDQYGNLSVDGKPAYSLSMVDFNDYKSLKKVGDNLYSGTNPIRNVNATVQQGALEKSNISTVNEMVNMMTTMRNFESSQKVVSAMDETLGQAANDVGKV</sequence>
<dbReference type="STRING" id="1121291.SAMN02745134_00425"/>
<dbReference type="InterPro" id="IPR053967">
    <property type="entry name" value="LlgE_F_G-like_D1"/>
</dbReference>
<dbReference type="InterPro" id="IPR010930">
    <property type="entry name" value="Flg_bb/hook_C_dom"/>
</dbReference>
<evidence type="ECO:0000256" key="1">
    <source>
        <dbReference type="ARBA" id="ARBA00009677"/>
    </source>
</evidence>
<proteinExistence type="inferred from homology"/>
<comment type="similarity">
    <text evidence="1 2">Belongs to the flagella basal body rod proteins family.</text>
</comment>
<evidence type="ECO:0000259" key="3">
    <source>
        <dbReference type="Pfam" id="PF00460"/>
    </source>
</evidence>
<dbReference type="InterPro" id="IPR037925">
    <property type="entry name" value="FlgE/F/G-like"/>
</dbReference>
<dbReference type="NCBIfam" id="TIGR03506">
    <property type="entry name" value="FlgEFG_subfam"/>
    <property type="match status" value="1"/>
</dbReference>
<evidence type="ECO:0000256" key="2">
    <source>
        <dbReference type="RuleBase" id="RU362116"/>
    </source>
</evidence>
<evidence type="ECO:0000313" key="7">
    <source>
        <dbReference type="Proteomes" id="UP000192468"/>
    </source>
</evidence>
<protein>
    <submittedName>
        <fullName evidence="6">Flagellar basal-body rod protein FlgG</fullName>
    </submittedName>
</protein>
<feature type="domain" description="Flagellar hook protein FlgE/F/G-like D1" evidence="5">
    <location>
        <begin position="96"/>
        <end position="156"/>
    </location>
</feature>
<dbReference type="Pfam" id="PF22692">
    <property type="entry name" value="LlgE_F_G_D1"/>
    <property type="match status" value="1"/>
</dbReference>
<name>A0A1W1X1X3_9CLOT</name>
<dbReference type="SUPFAM" id="SSF117143">
    <property type="entry name" value="Flagellar hook protein flgE"/>
    <property type="match status" value="1"/>
</dbReference>
<dbReference type="GO" id="GO:0009425">
    <property type="term" value="C:bacterial-type flagellum basal body"/>
    <property type="evidence" value="ECO:0007669"/>
    <property type="project" value="UniProtKB-SubCell"/>
</dbReference>
<dbReference type="GO" id="GO:0071978">
    <property type="term" value="P:bacterial-type flagellum-dependent swarming motility"/>
    <property type="evidence" value="ECO:0007669"/>
    <property type="project" value="TreeGrafter"/>
</dbReference>
<gene>
    <name evidence="6" type="ORF">SAMN02745134_00425</name>
</gene>
<dbReference type="InterPro" id="IPR020013">
    <property type="entry name" value="Flagellar_FlgE/F/G"/>
</dbReference>
<keyword evidence="6" id="KW-0282">Flagellum</keyword>
<evidence type="ECO:0000259" key="4">
    <source>
        <dbReference type="Pfam" id="PF06429"/>
    </source>
</evidence>
<dbReference type="Pfam" id="PF00460">
    <property type="entry name" value="Flg_bb_rod"/>
    <property type="match status" value="1"/>
</dbReference>
<dbReference type="Proteomes" id="UP000192468">
    <property type="component" value="Unassembled WGS sequence"/>
</dbReference>
<organism evidence="6 7">
    <name type="scientific">Clostridium acidisoli DSM 12555</name>
    <dbReference type="NCBI Taxonomy" id="1121291"/>
    <lineage>
        <taxon>Bacteria</taxon>
        <taxon>Bacillati</taxon>
        <taxon>Bacillota</taxon>
        <taxon>Clostridia</taxon>
        <taxon>Eubacteriales</taxon>
        <taxon>Clostridiaceae</taxon>
        <taxon>Clostridium</taxon>
    </lineage>
</organism>
<feature type="domain" description="Flagellar basal body rod protein N-terminal" evidence="3">
    <location>
        <begin position="5"/>
        <end position="35"/>
    </location>
</feature>
<keyword evidence="2" id="KW-0975">Bacterial flagellum</keyword>
<dbReference type="PROSITE" id="PS00588">
    <property type="entry name" value="FLAGELLA_BB_ROD"/>
    <property type="match status" value="1"/>
</dbReference>
<dbReference type="Pfam" id="PF06429">
    <property type="entry name" value="Flg_bbr_C"/>
    <property type="match status" value="1"/>
</dbReference>
<evidence type="ECO:0000259" key="5">
    <source>
        <dbReference type="Pfam" id="PF22692"/>
    </source>
</evidence>